<feature type="domain" description="Major facilitator superfamily (MFS) profile" evidence="10">
    <location>
        <begin position="57"/>
        <end position="491"/>
    </location>
</feature>
<dbReference type="NCBIfam" id="TIGR00879">
    <property type="entry name" value="SP"/>
    <property type="match status" value="1"/>
</dbReference>
<evidence type="ECO:0000256" key="9">
    <source>
        <dbReference type="SAM" id="Phobius"/>
    </source>
</evidence>
<evidence type="ECO:0000256" key="8">
    <source>
        <dbReference type="RuleBase" id="RU003346"/>
    </source>
</evidence>
<feature type="transmembrane region" description="Helical" evidence="9">
    <location>
        <begin position="398"/>
        <end position="424"/>
    </location>
</feature>
<evidence type="ECO:0000256" key="1">
    <source>
        <dbReference type="ARBA" id="ARBA00004651"/>
    </source>
</evidence>
<keyword evidence="8" id="KW-0813">Transport</keyword>
<feature type="transmembrane region" description="Helical" evidence="9">
    <location>
        <begin position="364"/>
        <end position="386"/>
    </location>
</feature>
<gene>
    <name evidence="11" type="primary">Tret1_6</name>
    <name evidence="11" type="ORF">GWK47_018012</name>
</gene>
<dbReference type="AlphaFoldDB" id="A0A8J4XVK3"/>
<dbReference type="PANTHER" id="PTHR48021">
    <property type="match status" value="1"/>
</dbReference>
<proteinExistence type="inferred from homology"/>
<dbReference type="InterPro" id="IPR036259">
    <property type="entry name" value="MFS_trans_sf"/>
</dbReference>
<dbReference type="GO" id="GO:0051119">
    <property type="term" value="F:sugar transmembrane transporter activity"/>
    <property type="evidence" value="ECO:0007669"/>
    <property type="project" value="InterPro"/>
</dbReference>
<dbReference type="Proteomes" id="UP000770661">
    <property type="component" value="Unassembled WGS sequence"/>
</dbReference>
<dbReference type="Pfam" id="PF00083">
    <property type="entry name" value="Sugar_tr"/>
    <property type="match status" value="1"/>
</dbReference>
<comment type="similarity">
    <text evidence="7">Belongs to the major facilitator superfamily. Sugar transporter (TC 2.A.1.1) family. Trehalose transporter subfamily.</text>
</comment>
<reference evidence="11" key="1">
    <citation type="submission" date="2020-07" db="EMBL/GenBank/DDBJ databases">
        <title>The High-quality genome of the commercially important snow crab, Chionoecetes opilio.</title>
        <authorList>
            <person name="Jeong J.-H."/>
            <person name="Ryu S."/>
        </authorList>
    </citation>
    <scope>NUCLEOTIDE SEQUENCE</scope>
    <source>
        <strain evidence="11">MADBK_172401_WGS</strain>
        <tissue evidence="11">Digestive gland</tissue>
    </source>
</reference>
<feature type="transmembrane region" description="Helical" evidence="9">
    <location>
        <begin position="218"/>
        <end position="237"/>
    </location>
</feature>
<dbReference type="SUPFAM" id="SSF103473">
    <property type="entry name" value="MFS general substrate transporter"/>
    <property type="match status" value="1"/>
</dbReference>
<comment type="subcellular location">
    <subcellularLocation>
        <location evidence="1">Cell membrane</location>
        <topology evidence="1">Multi-pass membrane protein</topology>
    </subcellularLocation>
</comment>
<feature type="transmembrane region" description="Helical" evidence="9">
    <location>
        <begin position="103"/>
        <end position="125"/>
    </location>
</feature>
<dbReference type="FunFam" id="1.20.1250.20:FF:000055">
    <property type="entry name" value="Facilitated trehalose transporter Tret1-2 homolog"/>
    <property type="match status" value="1"/>
</dbReference>
<feature type="transmembrane region" description="Helical" evidence="9">
    <location>
        <begin position="337"/>
        <end position="357"/>
    </location>
</feature>
<dbReference type="PROSITE" id="PS00217">
    <property type="entry name" value="SUGAR_TRANSPORT_2"/>
    <property type="match status" value="1"/>
</dbReference>
<dbReference type="CDD" id="cd17358">
    <property type="entry name" value="MFS_GLUT6_8_Class3_like"/>
    <property type="match status" value="1"/>
</dbReference>
<evidence type="ECO:0000256" key="3">
    <source>
        <dbReference type="ARBA" id="ARBA00022692"/>
    </source>
</evidence>
<feature type="transmembrane region" description="Helical" evidence="9">
    <location>
        <begin position="132"/>
        <end position="152"/>
    </location>
</feature>
<feature type="transmembrane region" description="Helical" evidence="9">
    <location>
        <begin position="468"/>
        <end position="487"/>
    </location>
</feature>
<evidence type="ECO:0000256" key="2">
    <source>
        <dbReference type="ARBA" id="ARBA00022475"/>
    </source>
</evidence>
<keyword evidence="2" id="KW-1003">Cell membrane</keyword>
<dbReference type="PRINTS" id="PR00171">
    <property type="entry name" value="SUGRTRNSPORT"/>
</dbReference>
<keyword evidence="12" id="KW-1185">Reference proteome</keyword>
<dbReference type="InterPro" id="IPR044775">
    <property type="entry name" value="MFS_ERD6/Tret1-like"/>
</dbReference>
<dbReference type="InterPro" id="IPR005829">
    <property type="entry name" value="Sugar_transporter_CS"/>
</dbReference>
<keyword evidence="5 9" id="KW-0472">Membrane</keyword>
<feature type="transmembrane region" description="Helical" evidence="9">
    <location>
        <begin position="191"/>
        <end position="212"/>
    </location>
</feature>
<evidence type="ECO:0000259" key="10">
    <source>
        <dbReference type="PROSITE" id="PS50850"/>
    </source>
</evidence>
<evidence type="ECO:0000313" key="12">
    <source>
        <dbReference type="Proteomes" id="UP000770661"/>
    </source>
</evidence>
<accession>A0A8J4XVK3</accession>
<feature type="transmembrane region" description="Helical" evidence="9">
    <location>
        <begin position="436"/>
        <end position="456"/>
    </location>
</feature>
<dbReference type="GO" id="GO:0005886">
    <property type="term" value="C:plasma membrane"/>
    <property type="evidence" value="ECO:0007669"/>
    <property type="project" value="UniProtKB-SubCell"/>
</dbReference>
<keyword evidence="6" id="KW-0325">Glycoprotein</keyword>
<keyword evidence="4 9" id="KW-1133">Transmembrane helix</keyword>
<dbReference type="InterPro" id="IPR020846">
    <property type="entry name" value="MFS_dom"/>
</dbReference>
<evidence type="ECO:0000256" key="5">
    <source>
        <dbReference type="ARBA" id="ARBA00023136"/>
    </source>
</evidence>
<organism evidence="11 12">
    <name type="scientific">Chionoecetes opilio</name>
    <name type="common">Atlantic snow crab</name>
    <name type="synonym">Cancer opilio</name>
    <dbReference type="NCBI Taxonomy" id="41210"/>
    <lineage>
        <taxon>Eukaryota</taxon>
        <taxon>Metazoa</taxon>
        <taxon>Ecdysozoa</taxon>
        <taxon>Arthropoda</taxon>
        <taxon>Crustacea</taxon>
        <taxon>Multicrustacea</taxon>
        <taxon>Malacostraca</taxon>
        <taxon>Eumalacostraca</taxon>
        <taxon>Eucarida</taxon>
        <taxon>Decapoda</taxon>
        <taxon>Pleocyemata</taxon>
        <taxon>Brachyura</taxon>
        <taxon>Eubrachyura</taxon>
        <taxon>Majoidea</taxon>
        <taxon>Majidae</taxon>
        <taxon>Chionoecetes</taxon>
    </lineage>
</organism>
<dbReference type="PANTHER" id="PTHR48021:SF1">
    <property type="entry name" value="GH07001P-RELATED"/>
    <property type="match status" value="1"/>
</dbReference>
<dbReference type="InterPro" id="IPR003663">
    <property type="entry name" value="Sugar/inositol_transpt"/>
</dbReference>
<evidence type="ECO:0000313" key="11">
    <source>
        <dbReference type="EMBL" id="KAG0712649.1"/>
    </source>
</evidence>
<dbReference type="Gene3D" id="1.20.1250.20">
    <property type="entry name" value="MFS general substrate transporter like domains"/>
    <property type="match status" value="1"/>
</dbReference>
<dbReference type="EMBL" id="JACEEZ010022236">
    <property type="protein sequence ID" value="KAG0712649.1"/>
    <property type="molecule type" value="Genomic_DNA"/>
</dbReference>
<evidence type="ECO:0000256" key="7">
    <source>
        <dbReference type="ARBA" id="ARBA00024348"/>
    </source>
</evidence>
<dbReference type="OrthoDB" id="6612291at2759"/>
<dbReference type="PROSITE" id="PS50850">
    <property type="entry name" value="MFS"/>
    <property type="match status" value="1"/>
</dbReference>
<sequence>MSESEGEWSPWGGEDEELEQPLIHSLQDNTQQRVAQAAMGDTIITSPLVGGKAARTPQYVAALSATLGAMALGTVLGFSSPAGAQLKANSTSHDSLHLTTQQISLFSSLMNVGALMGGPVGGLCLNALGRRGTMLASVLPFIAGWLLIVFAQNFAMLVAGRMVTGLCAGVTSITVPTYIAEFSSADIRGTLGSSFQLMVTLGVLYSYVLGAVLPSWRWLAGLSLAPVSVYCVLMLFAKESPSYLLLKGQEERAAAALQHFRGKEHHIQTELDGMRAAVEERRRNKASLKDLLKPYVLKPLFISFGLMFFQQFTGVNGLLFNLTNIFQSAGSSIPDDISSIVVGVVQVAATFLATVLMDRAGRKLLLIVSSSVMALSLVALGEFFYLKSEDAVWARDSLGWLPLVSLMVYVLAFSIGYGPIPWLMMGELFSPDVKELAAGQATMLNWTLSFVVTFIFTPMQLSLGDAGVYWLFSALCVLNLVFCVSVVPETKGKTLGEISALFGAPTPQPQQRRNSSDC</sequence>
<feature type="transmembrane region" description="Helical" evidence="9">
    <location>
        <begin position="291"/>
        <end position="312"/>
    </location>
</feature>
<feature type="transmembrane region" description="Helical" evidence="9">
    <location>
        <begin position="158"/>
        <end position="179"/>
    </location>
</feature>
<keyword evidence="3 9" id="KW-0812">Transmembrane</keyword>
<dbReference type="InterPro" id="IPR005828">
    <property type="entry name" value="MFS_sugar_transport-like"/>
</dbReference>
<comment type="caution">
    <text evidence="11">The sequence shown here is derived from an EMBL/GenBank/DDBJ whole genome shotgun (WGS) entry which is preliminary data.</text>
</comment>
<name>A0A8J4XVK3_CHIOP</name>
<evidence type="ECO:0000256" key="4">
    <source>
        <dbReference type="ARBA" id="ARBA00022989"/>
    </source>
</evidence>
<feature type="transmembrane region" description="Helical" evidence="9">
    <location>
        <begin position="59"/>
        <end position="83"/>
    </location>
</feature>
<dbReference type="InterPro" id="IPR050549">
    <property type="entry name" value="MFS_Trehalose_Transporter"/>
</dbReference>
<protein>
    <submittedName>
        <fullName evidence="11">Facilitated trehalose transporter Tret1</fullName>
    </submittedName>
</protein>
<evidence type="ECO:0000256" key="6">
    <source>
        <dbReference type="ARBA" id="ARBA00023180"/>
    </source>
</evidence>